<keyword evidence="4" id="KW-1185">Reference proteome</keyword>
<organism evidence="3 4">
    <name type="scientific">Moraxella bovoculi 237</name>
    <dbReference type="NCBI Taxonomy" id="743974"/>
    <lineage>
        <taxon>Bacteria</taxon>
        <taxon>Pseudomonadati</taxon>
        <taxon>Pseudomonadota</taxon>
        <taxon>Gammaproteobacteria</taxon>
        <taxon>Moraxellales</taxon>
        <taxon>Moraxellaceae</taxon>
        <taxon>Moraxella</taxon>
    </lineage>
</organism>
<protein>
    <recommendedName>
        <fullName evidence="2">Phytase-like domain-containing protein</fullName>
    </recommendedName>
</protein>
<feature type="signal peptide" evidence="1">
    <location>
        <begin position="1"/>
        <end position="23"/>
    </location>
</feature>
<sequence>MNRSKFARSLLPLMLLGSVFAHADNTVKVPAILAGHAIQPAQTFVQAPKDAPNSLRYSGKHTTATRTEALGSIMGKSAGRPTGITLPFDDQPIQGHSGIQRMPDGTFWILTDNGAGAKANSPDFMLHLSQYDIDFNDGQFHKKQTIFLHDLDKKVPFHITNETTQSRYLTGADFDPESFQIIGDTLWIGDEFGPYLIKADLTGKVLGVFESKLGDTPLISPDHHSVRTPNTPKDTVSFNVKRSKGYEGMANDGKYLYPMLEGVLWDSASQEYQSKDGKPYLNILQFDTQTQSWTDKVWYYPLEDAAHAIGDFNMIDDERALVIERDDGEGVIEYACKDGADKTTCFDKLPKFKRVYLIKFNDTNAGNFVQKLGYIDLLDIKDPNSIAKTPHSQGRFQFPFFTIENVDIVDGEHIVVGNDNNLPFSSSRSPNVADDNELILLHVPELLKLGK</sequence>
<dbReference type="Pfam" id="PF13449">
    <property type="entry name" value="Phytase-like"/>
    <property type="match status" value="1"/>
</dbReference>
<proteinExistence type="predicted"/>
<dbReference type="OrthoDB" id="384721at2"/>
<dbReference type="AlphaFoldDB" id="A0A066ULS8"/>
<reference evidence="3 4" key="1">
    <citation type="journal article" date="2014" name="Genome Announc.">
        <title>Draft Genome Sequence of Moraxella bovoculi Strain 237T (ATCC BAA-1259T) Isolated from a Calf with Infectious Bovine Keratoconjunctivitis.</title>
        <authorList>
            <person name="Calcutt M.J."/>
            <person name="Foecking M.F."/>
            <person name="Martin N.T."/>
            <person name="Mhlanga-Mutangadura T."/>
            <person name="Reilly T.J."/>
        </authorList>
    </citation>
    <scope>NUCLEOTIDE SEQUENCE [LARGE SCALE GENOMIC DNA]</scope>
    <source>
        <strain evidence="3 4">237</strain>
    </source>
</reference>
<feature type="domain" description="Phytase-like" evidence="2">
    <location>
        <begin position="91"/>
        <end position="421"/>
    </location>
</feature>
<accession>A0A066ULS8</accession>
<evidence type="ECO:0000313" key="3">
    <source>
        <dbReference type="EMBL" id="KDN25143.1"/>
    </source>
</evidence>
<gene>
    <name evidence="3" type="ORF">MBO_05019</name>
</gene>
<evidence type="ECO:0000256" key="1">
    <source>
        <dbReference type="SAM" id="SignalP"/>
    </source>
</evidence>
<dbReference type="PANTHER" id="PTHR37957">
    <property type="entry name" value="BLR7070 PROTEIN"/>
    <property type="match status" value="1"/>
</dbReference>
<name>A0A066ULS8_9GAMM</name>
<keyword evidence="1" id="KW-0732">Signal</keyword>
<dbReference type="RefSeq" id="WP_036364552.1">
    <property type="nucleotide sequence ID" value="NZ_AOMT01000022.1"/>
</dbReference>
<dbReference type="Proteomes" id="UP000035860">
    <property type="component" value="Unassembled WGS sequence"/>
</dbReference>
<comment type="caution">
    <text evidence="3">The sequence shown here is derived from an EMBL/GenBank/DDBJ whole genome shotgun (WGS) entry which is preliminary data.</text>
</comment>
<dbReference type="InterPro" id="IPR027372">
    <property type="entry name" value="Phytase-like_dom"/>
</dbReference>
<evidence type="ECO:0000313" key="4">
    <source>
        <dbReference type="Proteomes" id="UP000035860"/>
    </source>
</evidence>
<feature type="chain" id="PRO_5001627323" description="Phytase-like domain-containing protein" evidence="1">
    <location>
        <begin position="24"/>
        <end position="451"/>
    </location>
</feature>
<dbReference type="EMBL" id="AOMT01000022">
    <property type="protein sequence ID" value="KDN25143.1"/>
    <property type="molecule type" value="Genomic_DNA"/>
</dbReference>
<evidence type="ECO:0000259" key="2">
    <source>
        <dbReference type="Pfam" id="PF13449"/>
    </source>
</evidence>
<dbReference type="PANTHER" id="PTHR37957:SF1">
    <property type="entry name" value="PHYTASE-LIKE DOMAIN-CONTAINING PROTEIN"/>
    <property type="match status" value="1"/>
</dbReference>
<dbReference type="eggNOG" id="COG4222">
    <property type="taxonomic scope" value="Bacteria"/>
</dbReference>